<keyword evidence="11" id="KW-1185">Reference proteome</keyword>
<keyword evidence="4" id="KW-0238">DNA-binding</keyword>
<keyword evidence="10" id="KW-0808">Transferase</keyword>
<dbReference type="PANTHER" id="PTHR16223:SF177">
    <property type="entry name" value="TRANSCRIPTION FACTOR BHLH129"/>
    <property type="match status" value="1"/>
</dbReference>
<dbReference type="GO" id="GO:0046983">
    <property type="term" value="F:protein dimerization activity"/>
    <property type="evidence" value="ECO:0007669"/>
    <property type="project" value="InterPro"/>
</dbReference>
<dbReference type="CDD" id="cd11393">
    <property type="entry name" value="bHLH_AtbHLH_like"/>
    <property type="match status" value="1"/>
</dbReference>
<gene>
    <name evidence="10" type="ORF">M6B38_393310</name>
</gene>
<dbReference type="SMART" id="SM00353">
    <property type="entry name" value="HLH"/>
    <property type="match status" value="1"/>
</dbReference>
<feature type="domain" description="BHLH" evidence="9">
    <location>
        <begin position="259"/>
        <end position="309"/>
    </location>
</feature>
<evidence type="ECO:0000256" key="8">
    <source>
        <dbReference type="SAM" id="MobiDB-lite"/>
    </source>
</evidence>
<evidence type="ECO:0000313" key="10">
    <source>
        <dbReference type="EMBL" id="KAJ6821206.1"/>
    </source>
</evidence>
<dbReference type="InterPro" id="IPR011598">
    <property type="entry name" value="bHLH_dom"/>
</dbReference>
<dbReference type="PANTHER" id="PTHR16223">
    <property type="entry name" value="TRANSCRIPTION FACTOR BHLH83-RELATED"/>
    <property type="match status" value="1"/>
</dbReference>
<dbReference type="EMBL" id="JANAVB010025000">
    <property type="protein sequence ID" value="KAJ6821206.1"/>
    <property type="molecule type" value="Genomic_DNA"/>
</dbReference>
<reference evidence="10" key="1">
    <citation type="journal article" date="2023" name="GigaByte">
        <title>Genome assembly of the bearded iris, Iris pallida Lam.</title>
        <authorList>
            <person name="Bruccoleri R.E."/>
            <person name="Oakeley E.J."/>
            <person name="Faust A.M.E."/>
            <person name="Altorfer M."/>
            <person name="Dessus-Babus S."/>
            <person name="Burckhardt D."/>
            <person name="Oertli M."/>
            <person name="Naumann U."/>
            <person name="Petersen F."/>
            <person name="Wong J."/>
        </authorList>
    </citation>
    <scope>NUCLEOTIDE SEQUENCE</scope>
    <source>
        <strain evidence="10">GSM-AAB239-AS_SAM_17_03QT</strain>
    </source>
</reference>
<evidence type="ECO:0000256" key="3">
    <source>
        <dbReference type="ARBA" id="ARBA00023015"/>
    </source>
</evidence>
<evidence type="ECO:0000259" key="9">
    <source>
        <dbReference type="PROSITE" id="PS50888"/>
    </source>
</evidence>
<feature type="region of interest" description="Disordered" evidence="8">
    <location>
        <begin position="33"/>
        <end position="94"/>
    </location>
</feature>
<evidence type="ECO:0000256" key="5">
    <source>
        <dbReference type="ARBA" id="ARBA00023163"/>
    </source>
</evidence>
<sequence>MYPSSGHHHPGLTRYGSAPGSLLASIADSVLSDSDFVGSGSGPDPRRPPGVSRFFGEPEPPPPPSESGCHVAGVGPTQHQHQAVDPRLGGSTLARHSSSPAGFFSHLVVDNGFSVTNGLGHYPQPSSNGVHAMPSTMRSKSQLSFSRQEPLSQISEIGITDMGESVVGGNNSDETAGNVGQSYIPNNYQIGSWDDANSIAFSAPSSKRAKDCNEDLLNSLSGIDSQFGLPTSLEMASVEKLLQAQQDSVAFKVRAKRGCATHPRSIAERERRTKISEKLRKLQELVPNMDKQTSTSDMLDLAVEHIKKLQSQVQNLNQERASCTCACKEEDL</sequence>
<protein>
    <submittedName>
        <fullName evidence="10">Serine/threonine-protein kinase</fullName>
    </submittedName>
</protein>
<dbReference type="InterPro" id="IPR036638">
    <property type="entry name" value="HLH_DNA-bd_sf"/>
</dbReference>
<comment type="subcellular location">
    <subcellularLocation>
        <location evidence="1">Nucleus</location>
    </subcellularLocation>
</comment>
<proteinExistence type="inferred from homology"/>
<dbReference type="Gene3D" id="4.10.280.10">
    <property type="entry name" value="Helix-loop-helix DNA-binding domain"/>
    <property type="match status" value="1"/>
</dbReference>
<dbReference type="PROSITE" id="PS50888">
    <property type="entry name" value="BHLH"/>
    <property type="match status" value="1"/>
</dbReference>
<comment type="similarity">
    <text evidence="2">Belongs to the bHLH protein family.</text>
</comment>
<evidence type="ECO:0000256" key="2">
    <source>
        <dbReference type="ARBA" id="ARBA00005510"/>
    </source>
</evidence>
<feature type="coiled-coil region" evidence="7">
    <location>
        <begin position="299"/>
        <end position="326"/>
    </location>
</feature>
<dbReference type="GO" id="GO:0005634">
    <property type="term" value="C:nucleus"/>
    <property type="evidence" value="ECO:0007669"/>
    <property type="project" value="UniProtKB-SubCell"/>
</dbReference>
<evidence type="ECO:0000256" key="1">
    <source>
        <dbReference type="ARBA" id="ARBA00004123"/>
    </source>
</evidence>
<evidence type="ECO:0000256" key="7">
    <source>
        <dbReference type="SAM" id="Coils"/>
    </source>
</evidence>
<keyword evidence="10" id="KW-0418">Kinase</keyword>
<dbReference type="SUPFAM" id="SSF47459">
    <property type="entry name" value="HLH, helix-loop-helix DNA-binding domain"/>
    <property type="match status" value="1"/>
</dbReference>
<evidence type="ECO:0000256" key="4">
    <source>
        <dbReference type="ARBA" id="ARBA00023125"/>
    </source>
</evidence>
<keyword evidence="6" id="KW-0539">Nucleus</keyword>
<evidence type="ECO:0000256" key="6">
    <source>
        <dbReference type="ARBA" id="ARBA00023242"/>
    </source>
</evidence>
<dbReference type="Pfam" id="PF00010">
    <property type="entry name" value="HLH"/>
    <property type="match status" value="1"/>
</dbReference>
<keyword evidence="7" id="KW-0175">Coiled coil</keyword>
<keyword evidence="3" id="KW-0805">Transcription regulation</keyword>
<organism evidence="10 11">
    <name type="scientific">Iris pallida</name>
    <name type="common">Sweet iris</name>
    <dbReference type="NCBI Taxonomy" id="29817"/>
    <lineage>
        <taxon>Eukaryota</taxon>
        <taxon>Viridiplantae</taxon>
        <taxon>Streptophyta</taxon>
        <taxon>Embryophyta</taxon>
        <taxon>Tracheophyta</taxon>
        <taxon>Spermatophyta</taxon>
        <taxon>Magnoliopsida</taxon>
        <taxon>Liliopsida</taxon>
        <taxon>Asparagales</taxon>
        <taxon>Iridaceae</taxon>
        <taxon>Iridoideae</taxon>
        <taxon>Irideae</taxon>
        <taxon>Iris</taxon>
    </lineage>
</organism>
<name>A0AAX6FXN9_IRIPA</name>
<keyword evidence="5" id="KW-0804">Transcription</keyword>
<reference evidence="10" key="2">
    <citation type="submission" date="2023-04" db="EMBL/GenBank/DDBJ databases">
        <authorList>
            <person name="Bruccoleri R.E."/>
            <person name="Oakeley E.J."/>
            <person name="Faust A.-M."/>
            <person name="Dessus-Babus S."/>
            <person name="Altorfer M."/>
            <person name="Burckhardt D."/>
            <person name="Oertli M."/>
            <person name="Naumann U."/>
            <person name="Petersen F."/>
            <person name="Wong J."/>
        </authorList>
    </citation>
    <scope>NUCLEOTIDE SEQUENCE</scope>
    <source>
        <strain evidence="10">GSM-AAB239-AS_SAM_17_03QT</strain>
        <tissue evidence="10">Leaf</tissue>
    </source>
</reference>
<dbReference type="GO" id="GO:0016301">
    <property type="term" value="F:kinase activity"/>
    <property type="evidence" value="ECO:0007669"/>
    <property type="project" value="UniProtKB-KW"/>
</dbReference>
<accession>A0AAX6FXN9</accession>
<dbReference type="Proteomes" id="UP001140949">
    <property type="component" value="Unassembled WGS sequence"/>
</dbReference>
<dbReference type="GO" id="GO:0000978">
    <property type="term" value="F:RNA polymerase II cis-regulatory region sequence-specific DNA binding"/>
    <property type="evidence" value="ECO:0007669"/>
    <property type="project" value="TreeGrafter"/>
</dbReference>
<dbReference type="InterPro" id="IPR045843">
    <property type="entry name" value="IND-like"/>
</dbReference>
<dbReference type="AlphaFoldDB" id="A0AAX6FXN9"/>
<dbReference type="FunFam" id="4.10.280.10:FF:000021">
    <property type="entry name" value="Transcription factor bHLH130 family"/>
    <property type="match status" value="1"/>
</dbReference>
<dbReference type="InterPro" id="IPR045239">
    <property type="entry name" value="bHLH95_bHLH"/>
</dbReference>
<evidence type="ECO:0000313" key="11">
    <source>
        <dbReference type="Proteomes" id="UP001140949"/>
    </source>
</evidence>
<comment type="caution">
    <text evidence="10">The sequence shown here is derived from an EMBL/GenBank/DDBJ whole genome shotgun (WGS) entry which is preliminary data.</text>
</comment>
<dbReference type="GO" id="GO:0000981">
    <property type="term" value="F:DNA-binding transcription factor activity, RNA polymerase II-specific"/>
    <property type="evidence" value="ECO:0007669"/>
    <property type="project" value="TreeGrafter"/>
</dbReference>